<gene>
    <name evidence="7" type="primary">cobB</name>
    <name evidence="11" type="ORF">QFZ56_001917</name>
</gene>
<keyword evidence="2 7" id="KW-0436">Ligase</keyword>
<keyword evidence="12" id="KW-1185">Reference proteome</keyword>
<evidence type="ECO:0000256" key="8">
    <source>
        <dbReference type="SAM" id="MobiDB-lite"/>
    </source>
</evidence>
<evidence type="ECO:0000313" key="11">
    <source>
        <dbReference type="EMBL" id="MDQ0682954.1"/>
    </source>
</evidence>
<comment type="caution">
    <text evidence="11">The sequence shown here is derived from an EMBL/GenBank/DDBJ whole genome shotgun (WGS) entry which is preliminary data.</text>
</comment>
<feature type="region of interest" description="Disordered" evidence="8">
    <location>
        <begin position="279"/>
        <end position="298"/>
    </location>
</feature>
<keyword evidence="7" id="KW-0169">Cobalamin biosynthesis</keyword>
<comment type="function">
    <text evidence="7">Catalyzes the ATP-dependent amidation of the two carboxylate groups at positions a and c of hydrogenobyrinate, using either L-glutamine or ammonia as the nitrogen source.</text>
</comment>
<comment type="pathway">
    <text evidence="7">Cofactor biosynthesis; adenosylcobalamin biosynthesis; cob(II)yrinate a,c-diamide from precorrin-2 (aerobic route): step 9/10.</text>
</comment>
<evidence type="ECO:0000256" key="5">
    <source>
        <dbReference type="ARBA" id="ARBA00022842"/>
    </source>
</evidence>
<feature type="domain" description="CobQ/CobB/MinD/ParA nucleotide binding" evidence="9">
    <location>
        <begin position="26"/>
        <end position="211"/>
    </location>
</feature>
<dbReference type="PANTHER" id="PTHR43873:SF1">
    <property type="entry name" value="COBYRINATE A,C-DIAMIDE SYNTHASE"/>
    <property type="match status" value="1"/>
</dbReference>
<evidence type="ECO:0000256" key="3">
    <source>
        <dbReference type="ARBA" id="ARBA00022741"/>
    </source>
</evidence>
<keyword evidence="3 7" id="KW-0547">Nucleotide-binding</keyword>
<dbReference type="SUPFAM" id="SSF52540">
    <property type="entry name" value="P-loop containing nucleoside triphosphate hydrolases"/>
    <property type="match status" value="1"/>
</dbReference>
<keyword evidence="6 7" id="KW-0315">Glutamine amidotransferase</keyword>
<dbReference type="EC" id="6.3.5.9" evidence="7"/>
<feature type="region of interest" description="Disordered" evidence="8">
    <location>
        <begin position="1"/>
        <end position="22"/>
    </location>
</feature>
<feature type="active site" description="Nucleophile" evidence="7">
    <location>
        <position position="387"/>
    </location>
</feature>
<dbReference type="HAMAP" id="MF_00027">
    <property type="entry name" value="CobB_CbiA"/>
    <property type="match status" value="1"/>
</dbReference>
<keyword evidence="4 7" id="KW-0067">ATP-binding</keyword>
<dbReference type="InterPro" id="IPR004484">
    <property type="entry name" value="CbiA/CobB_synth"/>
</dbReference>
<comment type="miscellaneous">
    <text evidence="7">The a and c carboxylates of hydrogenobyrinate are activated for nucleophilic attack via formation of a phosphorylated intermediate by ATP. CobB catalyzes first the amidation of the c-carboxylate, and then that of the a-carboxylate.</text>
</comment>
<comment type="similarity">
    <text evidence="7">Belongs to the CobB/CbiA family.</text>
</comment>
<evidence type="ECO:0000256" key="6">
    <source>
        <dbReference type="ARBA" id="ARBA00022962"/>
    </source>
</evidence>
<dbReference type="Proteomes" id="UP001243364">
    <property type="component" value="Unassembled WGS sequence"/>
</dbReference>
<name>A0ABU0PX29_STRAH</name>
<comment type="catalytic activity">
    <reaction evidence="7">
        <text>hydrogenobyrinate + 2 L-glutamine + 2 ATP + 2 H2O = hydrogenobyrinate a,c-diamide + 2 L-glutamate + 2 ADP + 2 phosphate + 2 H(+)</text>
        <dbReference type="Rhea" id="RHEA:12544"/>
        <dbReference type="ChEBI" id="CHEBI:15377"/>
        <dbReference type="ChEBI" id="CHEBI:15378"/>
        <dbReference type="ChEBI" id="CHEBI:29985"/>
        <dbReference type="ChEBI" id="CHEBI:30616"/>
        <dbReference type="ChEBI" id="CHEBI:43474"/>
        <dbReference type="ChEBI" id="CHEBI:58359"/>
        <dbReference type="ChEBI" id="CHEBI:77873"/>
        <dbReference type="ChEBI" id="CHEBI:77874"/>
        <dbReference type="ChEBI" id="CHEBI:456216"/>
        <dbReference type="EC" id="6.3.5.9"/>
    </reaction>
</comment>
<dbReference type="CDD" id="cd03130">
    <property type="entry name" value="GATase1_CobB"/>
    <property type="match status" value="1"/>
</dbReference>
<dbReference type="GO" id="GO:0043802">
    <property type="term" value="F:hydrogenobyrinic acid a,c-diamide synthase (glutamine-hydrolysing) activity"/>
    <property type="evidence" value="ECO:0007669"/>
    <property type="project" value="UniProtKB-EC"/>
</dbReference>
<dbReference type="Pfam" id="PF07685">
    <property type="entry name" value="GATase_3"/>
    <property type="match status" value="1"/>
</dbReference>
<protein>
    <recommendedName>
        <fullName evidence="7">Hydrogenobyrinate a,c-diamide synthase</fullName>
        <ecNumber evidence="7">6.3.5.9</ecNumber>
    </recommendedName>
    <alternativeName>
        <fullName evidence="7">Hydrogenobyrinic acid a,c-diamide synthase</fullName>
    </alternativeName>
</protein>
<organism evidence="11 12">
    <name type="scientific">Streptomyces achromogenes</name>
    <dbReference type="NCBI Taxonomy" id="67255"/>
    <lineage>
        <taxon>Bacteria</taxon>
        <taxon>Bacillati</taxon>
        <taxon>Actinomycetota</taxon>
        <taxon>Actinomycetes</taxon>
        <taxon>Kitasatosporales</taxon>
        <taxon>Streptomycetaceae</taxon>
        <taxon>Streptomyces</taxon>
    </lineage>
</organism>
<comment type="cofactor">
    <cofactor evidence="1 7">
        <name>Mg(2+)</name>
        <dbReference type="ChEBI" id="CHEBI:18420"/>
    </cofactor>
</comment>
<feature type="site" description="Increases nucleophilicity of active site Cys" evidence="7">
    <location>
        <position position="481"/>
    </location>
</feature>
<dbReference type="CDD" id="cd05388">
    <property type="entry name" value="CobB_N"/>
    <property type="match status" value="1"/>
</dbReference>
<dbReference type="InterPro" id="IPR011698">
    <property type="entry name" value="GATase_3"/>
</dbReference>
<dbReference type="PROSITE" id="PS51274">
    <property type="entry name" value="GATASE_COBBQ"/>
    <property type="match status" value="1"/>
</dbReference>
<feature type="domain" description="CobB/CobQ-like glutamine amidotransferase" evidence="10">
    <location>
        <begin position="305"/>
        <end position="487"/>
    </location>
</feature>
<dbReference type="Gene3D" id="3.40.50.880">
    <property type="match status" value="1"/>
</dbReference>
<evidence type="ECO:0000313" key="12">
    <source>
        <dbReference type="Proteomes" id="UP001243364"/>
    </source>
</evidence>
<feature type="compositionally biased region" description="Pro residues" evidence="8">
    <location>
        <begin position="1"/>
        <end position="17"/>
    </location>
</feature>
<evidence type="ECO:0000256" key="2">
    <source>
        <dbReference type="ARBA" id="ARBA00022598"/>
    </source>
</evidence>
<dbReference type="InterPro" id="IPR029062">
    <property type="entry name" value="Class_I_gatase-like"/>
</dbReference>
<evidence type="ECO:0000256" key="7">
    <source>
        <dbReference type="HAMAP-Rule" id="MF_00027"/>
    </source>
</evidence>
<dbReference type="InterPro" id="IPR027417">
    <property type="entry name" value="P-loop_NTPase"/>
</dbReference>
<dbReference type="GO" id="GO:0042242">
    <property type="term" value="F:cobyrinic acid a,c-diamide synthase activity"/>
    <property type="evidence" value="ECO:0007669"/>
    <property type="project" value="UniProtKB-EC"/>
</dbReference>
<sequence>MLTPPAATPSAPPPPAPSASSSVPRLVIAAPSSGSGKTTVATGLMAAFAARGLAVSPHKVGPDYIDPGYHSLATGRVGRNLDAYLCGPQLVGPLFAHGARGCDLAIVEGVMGMYDGAAGEGELASTAQVAKLLRAPVVLVVDASSQSRSVAALVHGFISWDPEVRVGGVILNKVASDRHEELLRDALESAGTPVLGVVRRAPRVDTPSRHLGLVPVAERRAEAVDSVAAMAAQVAQGCDLEALLALARGAGDLSCAQWDAAEALRAAVPAPALDTPALGTPALDVRAPRSDAGGLRPGGTGRPVVAVAGGSAFTFSYAEHAELLTAAGAEVVPFDPLRDERLPEGTAGLVVGGGFPEMYAAELSANEPLRKSVAVLVDRGAPVAAECAGLLYLCRELDGQPMCGVLDASARMSGRLTLGYRDAVAVSDSALAVAGTRMRGHEFHRTVVEPGAGTTPAWGLRTPQRRLEGFVERGVHASYLHTHWASEPGVVRRFVERCRTS</sequence>
<evidence type="ECO:0000256" key="1">
    <source>
        <dbReference type="ARBA" id="ARBA00001946"/>
    </source>
</evidence>
<evidence type="ECO:0000259" key="9">
    <source>
        <dbReference type="Pfam" id="PF01656"/>
    </source>
</evidence>
<comment type="domain">
    <text evidence="7">Comprises of two domains. The C-terminal domain contains the binding site for glutamine and catalyzes the hydrolysis of this substrate to glutamate and ammonia. The N-terminal domain is anticipated to bind ATP and hydrogenobyrinate and catalyzes the ultimate synthesis of the diamide product. The ammonia produced via the glutaminase domain is probably translocated to the adjacent domain via a molecular tunnel, where it reacts with an activated intermediate.</text>
</comment>
<dbReference type="InterPro" id="IPR002586">
    <property type="entry name" value="CobQ/CobB/MinD/ParA_Nub-bd_dom"/>
</dbReference>
<accession>A0ABU0PX29</accession>
<dbReference type="RefSeq" id="WP_307041645.1">
    <property type="nucleotide sequence ID" value="NZ_JAUSYA010000001.1"/>
</dbReference>
<keyword evidence="5 7" id="KW-0460">Magnesium</keyword>
<dbReference type="SUPFAM" id="SSF52317">
    <property type="entry name" value="Class I glutamine amidotransferase-like"/>
    <property type="match status" value="1"/>
</dbReference>
<dbReference type="Gene3D" id="3.40.50.300">
    <property type="entry name" value="P-loop containing nucleotide triphosphate hydrolases"/>
    <property type="match status" value="1"/>
</dbReference>
<dbReference type="EMBL" id="JAUSYA010000001">
    <property type="protein sequence ID" value="MDQ0682954.1"/>
    <property type="molecule type" value="Genomic_DNA"/>
</dbReference>
<dbReference type="Pfam" id="PF01656">
    <property type="entry name" value="CbiA"/>
    <property type="match status" value="1"/>
</dbReference>
<evidence type="ECO:0000256" key="4">
    <source>
        <dbReference type="ARBA" id="ARBA00022840"/>
    </source>
</evidence>
<dbReference type="NCBIfam" id="NF002204">
    <property type="entry name" value="PRK01077.1"/>
    <property type="match status" value="1"/>
</dbReference>
<reference evidence="11 12" key="1">
    <citation type="submission" date="2023-07" db="EMBL/GenBank/DDBJ databases">
        <title>Comparative genomics of wheat-associated soil bacteria to identify genetic determinants of phenazine resistance.</title>
        <authorList>
            <person name="Mouncey N."/>
        </authorList>
    </citation>
    <scope>NUCLEOTIDE SEQUENCE [LARGE SCALE GENOMIC DNA]</scope>
    <source>
        <strain evidence="11 12">W4I19-2</strain>
    </source>
</reference>
<proteinExistence type="inferred from homology"/>
<dbReference type="PANTHER" id="PTHR43873">
    <property type="entry name" value="COBYRINATE A,C-DIAMIDE SYNTHASE"/>
    <property type="match status" value="1"/>
</dbReference>
<evidence type="ECO:0000259" key="10">
    <source>
        <dbReference type="Pfam" id="PF07685"/>
    </source>
</evidence>